<evidence type="ECO:0000256" key="1">
    <source>
        <dbReference type="ARBA" id="ARBA00007789"/>
    </source>
</evidence>
<evidence type="ECO:0000313" key="4">
    <source>
        <dbReference type="Proteomes" id="UP001589700"/>
    </source>
</evidence>
<proteinExistence type="predicted"/>
<dbReference type="GO" id="GO:0016491">
    <property type="term" value="F:oxidoreductase activity"/>
    <property type="evidence" value="ECO:0007669"/>
    <property type="project" value="UniProtKB-KW"/>
</dbReference>
<dbReference type="RefSeq" id="WP_182633341.1">
    <property type="nucleotide sequence ID" value="NZ_JAALDM010000271.1"/>
</dbReference>
<dbReference type="InterPro" id="IPR019949">
    <property type="entry name" value="CmoO-like"/>
</dbReference>
<dbReference type="SUPFAM" id="SSF51679">
    <property type="entry name" value="Bacterial luciferase-like"/>
    <property type="match status" value="1"/>
</dbReference>
<sequence>MATLDLPDTLRLSVLDRSRTRHGESHVTALEGTLRRAEHADSLGFHRFWVAEHHAVPGIASGSPPLLIAAAAARTGRIRLGSGGVMVPHHRPMIVAEQFALLESLHPGRIDLGVGRSLGFTAPVRAALGVENYDDDDFTRDVAALQDFLHGRGPVTALPVVADPPPVFVLAMGRGLEIAAQLGLPVVVGGSKLLADPAPLEKYRANFRPGVDAATDVAGGVAGGMAGGVAGGVAEPYVVVSLEVAVAESTEAARELLVSEAWAMAESRETGAFGPLSSPAEVLGRKFRPQQLRRMQDWLDGAVYGDLARVAGELSRLVERTGADEIMVSTSMFDRDALARSDAALAELIPR</sequence>
<keyword evidence="3" id="KW-0560">Oxidoreductase</keyword>
<dbReference type="PANTHER" id="PTHR30137">
    <property type="entry name" value="LUCIFERASE-LIKE MONOOXYGENASE"/>
    <property type="match status" value="1"/>
</dbReference>
<dbReference type="InterPro" id="IPR036661">
    <property type="entry name" value="Luciferase-like_sf"/>
</dbReference>
<dbReference type="InterPro" id="IPR050766">
    <property type="entry name" value="Bact_Lucif_Oxidored"/>
</dbReference>
<dbReference type="Pfam" id="PF00296">
    <property type="entry name" value="Bac_luciferase"/>
    <property type="match status" value="1"/>
</dbReference>
<keyword evidence="4" id="KW-1185">Reference proteome</keyword>
<dbReference type="Gene3D" id="3.20.20.30">
    <property type="entry name" value="Luciferase-like domain"/>
    <property type="match status" value="1"/>
</dbReference>
<dbReference type="EMBL" id="JBHMDY010000004">
    <property type="protein sequence ID" value="MFB9259200.1"/>
    <property type="molecule type" value="Genomic_DNA"/>
</dbReference>
<feature type="domain" description="Luciferase-like" evidence="2">
    <location>
        <begin position="23"/>
        <end position="322"/>
    </location>
</feature>
<evidence type="ECO:0000313" key="3">
    <source>
        <dbReference type="EMBL" id="MFB9259200.1"/>
    </source>
</evidence>
<dbReference type="NCBIfam" id="TIGR03558">
    <property type="entry name" value="oxido_grp_1"/>
    <property type="match status" value="1"/>
</dbReference>
<protein>
    <submittedName>
        <fullName evidence="3">MsnO8 family LLM class oxidoreductase</fullName>
        <ecNumber evidence="3">1.-.-.-</ecNumber>
    </submittedName>
</protein>
<gene>
    <name evidence="3" type="ORF">ACFFVD_05235</name>
</gene>
<dbReference type="PANTHER" id="PTHR30137:SF6">
    <property type="entry name" value="LUCIFERASE-LIKE MONOOXYGENASE"/>
    <property type="match status" value="1"/>
</dbReference>
<dbReference type="Proteomes" id="UP001589700">
    <property type="component" value="Unassembled WGS sequence"/>
</dbReference>
<dbReference type="InterPro" id="IPR011251">
    <property type="entry name" value="Luciferase-like_dom"/>
</dbReference>
<dbReference type="EC" id="1.-.-.-" evidence="3"/>
<reference evidence="3 4" key="1">
    <citation type="submission" date="2024-09" db="EMBL/GenBank/DDBJ databases">
        <authorList>
            <person name="Sun Q."/>
            <person name="Mori K."/>
        </authorList>
    </citation>
    <scope>NUCLEOTIDE SEQUENCE [LARGE SCALE GENOMIC DNA]</scope>
    <source>
        <strain evidence="3 4">CCM 7659</strain>
    </source>
</reference>
<evidence type="ECO:0000259" key="2">
    <source>
        <dbReference type="Pfam" id="PF00296"/>
    </source>
</evidence>
<comment type="similarity">
    <text evidence="1">To bacterial alkanal monooxygenase alpha and beta chains.</text>
</comment>
<accession>A0ABV5JN94</accession>
<comment type="caution">
    <text evidence="3">The sequence shown here is derived from an EMBL/GenBank/DDBJ whole genome shotgun (WGS) entry which is preliminary data.</text>
</comment>
<organism evidence="3 4">
    <name type="scientific">Dietzia aerolata</name>
    <dbReference type="NCBI Taxonomy" id="595984"/>
    <lineage>
        <taxon>Bacteria</taxon>
        <taxon>Bacillati</taxon>
        <taxon>Actinomycetota</taxon>
        <taxon>Actinomycetes</taxon>
        <taxon>Mycobacteriales</taxon>
        <taxon>Dietziaceae</taxon>
        <taxon>Dietzia</taxon>
    </lineage>
</organism>
<name>A0ABV5JN94_9ACTN</name>